<dbReference type="OrthoDB" id="609103at2759"/>
<dbReference type="Gene3D" id="1.25.10.10">
    <property type="entry name" value="Leucine-rich Repeat Variant"/>
    <property type="match status" value="1"/>
</dbReference>
<evidence type="ECO:0000313" key="3">
    <source>
        <dbReference type="Proteomes" id="UP000094801"/>
    </source>
</evidence>
<dbReference type="GO" id="GO:0035556">
    <property type="term" value="P:intracellular signal transduction"/>
    <property type="evidence" value="ECO:0007669"/>
    <property type="project" value="TreeGrafter"/>
</dbReference>
<keyword evidence="3" id="KW-1185">Reference proteome</keyword>
<dbReference type="InterPro" id="IPR016024">
    <property type="entry name" value="ARM-type_fold"/>
</dbReference>
<dbReference type="InterPro" id="IPR011989">
    <property type="entry name" value="ARM-like"/>
</dbReference>
<protein>
    <recommendedName>
        <fullName evidence="4">Mo25-like protein</fullName>
    </recommendedName>
</protein>
<gene>
    <name evidence="2" type="ORF">CANARDRAFT_201931</name>
</gene>
<dbReference type="STRING" id="983967.A0A1E4SWU0"/>
<name>A0A1E4SWU0_9ASCO</name>
<evidence type="ECO:0000256" key="1">
    <source>
        <dbReference type="ARBA" id="ARBA00011012"/>
    </source>
</evidence>
<organism evidence="2 3">
    <name type="scientific">[Candida] arabinofermentans NRRL YB-2248</name>
    <dbReference type="NCBI Taxonomy" id="983967"/>
    <lineage>
        <taxon>Eukaryota</taxon>
        <taxon>Fungi</taxon>
        <taxon>Dikarya</taxon>
        <taxon>Ascomycota</taxon>
        <taxon>Saccharomycotina</taxon>
        <taxon>Pichiomycetes</taxon>
        <taxon>Pichiales</taxon>
        <taxon>Pichiaceae</taxon>
        <taxon>Ogataea</taxon>
        <taxon>Ogataea/Candida clade</taxon>
    </lineage>
</organism>
<dbReference type="AlphaFoldDB" id="A0A1E4SWU0"/>
<accession>A0A1E4SWU0</accession>
<dbReference type="PANTHER" id="PTHR10182:SF3">
    <property type="entry name" value="PROTEIN MO25"/>
    <property type="match status" value="1"/>
</dbReference>
<dbReference type="GO" id="GO:0043539">
    <property type="term" value="F:protein serine/threonine kinase activator activity"/>
    <property type="evidence" value="ECO:0007669"/>
    <property type="project" value="TreeGrafter"/>
</dbReference>
<dbReference type="EMBL" id="KV453859">
    <property type="protein sequence ID" value="ODV83960.1"/>
    <property type="molecule type" value="Genomic_DNA"/>
</dbReference>
<dbReference type="SUPFAM" id="SSF48371">
    <property type="entry name" value="ARM repeat"/>
    <property type="match status" value="1"/>
</dbReference>
<comment type="similarity">
    <text evidence="1">Belongs to the Mo25 family.</text>
</comment>
<dbReference type="Proteomes" id="UP000094801">
    <property type="component" value="Unassembled WGS sequence"/>
</dbReference>
<evidence type="ECO:0008006" key="4">
    <source>
        <dbReference type="Google" id="ProtNLM"/>
    </source>
</evidence>
<sequence>MAFLFKRNPKTPAELVRAMNEQVTKLDSTSDKKKVQDEVTRYLTSVKNILNGEETLNGNFSESQPDQIGQLALEVYATDSLYLLIQNLSNIEFDSRKIVTLLFSSLLRRKIGTRSPTVDHLLSRPKALICLMKGPENPETSINTGSMLREVIKYEQVTRLLLNEPIFWKYFAYCEYGSFETSTEAFMTLHDLLTTHKKVASDFFNTHLNRFIENINKLITSTNYVTKRQSIKLLSQLILDKPNYNLMTTYVNSPHNLKLIMILLGDKSRNIQLESFDVFKIFIANPRKTKAITDILVKNRDRLLVFLKEFNTDKKDDDLFIIEKRFVIEQIEELPKIIPASVNNENDPQRSSNPNIAAQHVYSQTKGNLGSDSPGLQYRSD</sequence>
<dbReference type="InterPro" id="IPR013878">
    <property type="entry name" value="Mo25"/>
</dbReference>
<dbReference type="Pfam" id="PF08569">
    <property type="entry name" value="Mo25"/>
    <property type="match status" value="1"/>
</dbReference>
<proteinExistence type="inferred from homology"/>
<dbReference type="PANTHER" id="PTHR10182">
    <property type="entry name" value="CALCIUM-BINDING PROTEIN 39-RELATED"/>
    <property type="match status" value="1"/>
</dbReference>
<reference evidence="3" key="1">
    <citation type="submission" date="2016-04" db="EMBL/GenBank/DDBJ databases">
        <title>Comparative genomics of biotechnologically important yeasts.</title>
        <authorList>
            <consortium name="DOE Joint Genome Institute"/>
            <person name="Riley R."/>
            <person name="Haridas S."/>
            <person name="Wolfe K.H."/>
            <person name="Lopes M.R."/>
            <person name="Hittinger C.T."/>
            <person name="Goker M."/>
            <person name="Salamov A."/>
            <person name="Wisecaver J."/>
            <person name="Long T.M."/>
            <person name="Aerts A.L."/>
            <person name="Barry K."/>
            <person name="Choi C."/>
            <person name="Clum A."/>
            <person name="Coughlan A.Y."/>
            <person name="Deshpande S."/>
            <person name="Douglass A.P."/>
            <person name="Hanson S.J."/>
            <person name="Klenk H.-P."/>
            <person name="Labutti K."/>
            <person name="Lapidus A."/>
            <person name="Lindquist E."/>
            <person name="Lipzen A."/>
            <person name="Meier-Kolthoff J.P."/>
            <person name="Ohm R.A."/>
            <person name="Otillar R.P."/>
            <person name="Pangilinan J."/>
            <person name="Peng Y."/>
            <person name="Rokas A."/>
            <person name="Rosa C.A."/>
            <person name="Scheuner C."/>
            <person name="Sibirny A.A."/>
            <person name="Slot J.C."/>
            <person name="Stielow J.B."/>
            <person name="Sun H."/>
            <person name="Kurtzman C.P."/>
            <person name="Blackwell M."/>
            <person name="Grigoriev I.V."/>
            <person name="Jeffries T.W."/>
        </authorList>
    </citation>
    <scope>NUCLEOTIDE SEQUENCE [LARGE SCALE GENOMIC DNA]</scope>
    <source>
        <strain evidence="3">NRRL YB-2248</strain>
    </source>
</reference>
<evidence type="ECO:0000313" key="2">
    <source>
        <dbReference type="EMBL" id="ODV83960.1"/>
    </source>
</evidence>